<evidence type="ECO:0000259" key="4">
    <source>
        <dbReference type="Pfam" id="PF00535"/>
    </source>
</evidence>
<gene>
    <name evidence="5" type="ORF">GQF02_11810</name>
</gene>
<dbReference type="SUPFAM" id="SSF53448">
    <property type="entry name" value="Nucleotide-diphospho-sugar transferases"/>
    <property type="match status" value="1"/>
</dbReference>
<evidence type="ECO:0000256" key="2">
    <source>
        <dbReference type="ARBA" id="ARBA00022676"/>
    </source>
</evidence>
<feature type="domain" description="Glycosyltransferase 2-like" evidence="4">
    <location>
        <begin position="16"/>
        <end position="121"/>
    </location>
</feature>
<comment type="caution">
    <text evidence="5">The sequence shown here is derived from an EMBL/GenBank/DDBJ whole genome shotgun (WGS) entry which is preliminary data.</text>
</comment>
<sequence>MKNQNNNLKNKKIIAIIVTYNPSLDILIRLFNSIATQANNFIIIDNGSANAEQVKTSSNKYLNSIFINLPENKGIAFAQNVGFRIAESQGASYVLTLDQDSLPSSKMVSNLASIFDLPHKNNAPIAAVGPILKDENTQLHLPLFSYKGGKKQRIIPTHSHSIIDLEFLVSSGTLLSMEALKEVGLMREELFISYVDVEWCLRARSYGYRIVANCATTMQHSLGDHRIKIGHLIIPLHSPLRHFYLMRSGIYMQKLLHLSQPWRRADRRQLLRSFILFSLIGLPSPKEFISMCRGLHAGFKMKVKSIPTIEN</sequence>
<keyword evidence="3 5" id="KW-0808">Transferase</keyword>
<dbReference type="NCBIfam" id="TIGR01556">
    <property type="entry name" value="rhamnosyltran"/>
    <property type="match status" value="1"/>
</dbReference>
<name>A0A845BR66_9NEIS</name>
<dbReference type="RefSeq" id="WP_160797378.1">
    <property type="nucleotide sequence ID" value="NZ_WSSB01000010.1"/>
</dbReference>
<keyword evidence="6" id="KW-1185">Reference proteome</keyword>
<dbReference type="GO" id="GO:0016757">
    <property type="term" value="F:glycosyltransferase activity"/>
    <property type="evidence" value="ECO:0007669"/>
    <property type="project" value="UniProtKB-KW"/>
</dbReference>
<evidence type="ECO:0000313" key="5">
    <source>
        <dbReference type="EMBL" id="MXR37658.1"/>
    </source>
</evidence>
<dbReference type="InterPro" id="IPR001173">
    <property type="entry name" value="Glyco_trans_2-like"/>
</dbReference>
<dbReference type="PANTHER" id="PTHR43179">
    <property type="entry name" value="RHAMNOSYLTRANSFERASE WBBL"/>
    <property type="match status" value="1"/>
</dbReference>
<comment type="similarity">
    <text evidence="1">Belongs to the glycosyltransferase 2 family.</text>
</comment>
<dbReference type="InterPro" id="IPR006446">
    <property type="entry name" value="RhaTrfase"/>
</dbReference>
<evidence type="ECO:0000256" key="3">
    <source>
        <dbReference type="ARBA" id="ARBA00022679"/>
    </source>
</evidence>
<keyword evidence="2" id="KW-0328">Glycosyltransferase</keyword>
<proteinExistence type="inferred from homology"/>
<dbReference type="CDD" id="cd02526">
    <property type="entry name" value="GT2_RfbF_like"/>
    <property type="match status" value="1"/>
</dbReference>
<protein>
    <submittedName>
        <fullName evidence="5">Rhamnosyltransferase</fullName>
    </submittedName>
</protein>
<dbReference type="AlphaFoldDB" id="A0A845BR66"/>
<evidence type="ECO:0000313" key="6">
    <source>
        <dbReference type="Proteomes" id="UP000467214"/>
    </source>
</evidence>
<evidence type="ECO:0000256" key="1">
    <source>
        <dbReference type="ARBA" id="ARBA00006739"/>
    </source>
</evidence>
<reference evidence="5 6" key="1">
    <citation type="submission" date="2019-12" db="EMBL/GenBank/DDBJ databases">
        <title>Neisseriaceae gen. nov. sp. Genome sequencing and assembly.</title>
        <authorList>
            <person name="Liu Z."/>
            <person name="Li A."/>
        </authorList>
    </citation>
    <scope>NUCLEOTIDE SEQUENCE [LARGE SCALE GENOMIC DNA]</scope>
    <source>
        <strain evidence="5 6">B2N2-7</strain>
    </source>
</reference>
<organism evidence="5 6">
    <name type="scientific">Craterilacuibacter sinensis</name>
    <dbReference type="NCBI Taxonomy" id="2686017"/>
    <lineage>
        <taxon>Bacteria</taxon>
        <taxon>Pseudomonadati</taxon>
        <taxon>Pseudomonadota</taxon>
        <taxon>Betaproteobacteria</taxon>
        <taxon>Neisseriales</taxon>
        <taxon>Neisseriaceae</taxon>
        <taxon>Craterilacuibacter</taxon>
    </lineage>
</organism>
<dbReference type="Proteomes" id="UP000467214">
    <property type="component" value="Unassembled WGS sequence"/>
</dbReference>
<dbReference type="EMBL" id="WSSB01000010">
    <property type="protein sequence ID" value="MXR37658.1"/>
    <property type="molecule type" value="Genomic_DNA"/>
</dbReference>
<dbReference type="Pfam" id="PF00535">
    <property type="entry name" value="Glycos_transf_2"/>
    <property type="match status" value="1"/>
</dbReference>
<dbReference type="PANTHER" id="PTHR43179:SF12">
    <property type="entry name" value="GALACTOFURANOSYLTRANSFERASE GLFT2"/>
    <property type="match status" value="1"/>
</dbReference>
<dbReference type="InterPro" id="IPR029044">
    <property type="entry name" value="Nucleotide-diphossugar_trans"/>
</dbReference>
<accession>A0A845BR66</accession>
<dbReference type="Gene3D" id="3.90.550.10">
    <property type="entry name" value="Spore Coat Polysaccharide Biosynthesis Protein SpsA, Chain A"/>
    <property type="match status" value="1"/>
</dbReference>